<keyword evidence="8" id="KW-0460">Magnesium</keyword>
<keyword evidence="11" id="KW-0234">DNA repair</keyword>
<dbReference type="Pfam" id="PF02075">
    <property type="entry name" value="RuvC"/>
    <property type="match status" value="1"/>
</dbReference>
<keyword evidence="6" id="KW-0227">DNA damage</keyword>
<evidence type="ECO:0000256" key="11">
    <source>
        <dbReference type="ARBA" id="ARBA00023204"/>
    </source>
</evidence>
<keyword evidence="4" id="KW-0479">Metal-binding</keyword>
<dbReference type="EC" id="3.1.22.4" evidence="12"/>
<dbReference type="PROSITE" id="PS01321">
    <property type="entry name" value="RUVC"/>
    <property type="match status" value="1"/>
</dbReference>
<dbReference type="RefSeq" id="WP_213124588.1">
    <property type="nucleotide sequence ID" value="NZ_JAGYPG010000002.1"/>
</dbReference>
<organism evidence="12 13">
    <name type="scientific">Lederbergia citri</name>
    <dbReference type="NCBI Taxonomy" id="2833580"/>
    <lineage>
        <taxon>Bacteria</taxon>
        <taxon>Bacillati</taxon>
        <taxon>Bacillota</taxon>
        <taxon>Bacilli</taxon>
        <taxon>Bacillales</taxon>
        <taxon>Bacillaceae</taxon>
        <taxon>Lederbergia</taxon>
    </lineage>
</organism>
<evidence type="ECO:0000256" key="2">
    <source>
        <dbReference type="ARBA" id="ARBA00022490"/>
    </source>
</evidence>
<keyword evidence="13" id="KW-1185">Reference proteome</keyword>
<name>A0A942YFS6_9BACI</name>
<dbReference type="PANTHER" id="PTHR30194">
    <property type="entry name" value="CROSSOVER JUNCTION ENDODEOXYRIBONUCLEASE RUVC"/>
    <property type="match status" value="1"/>
</dbReference>
<dbReference type="InterPro" id="IPR012337">
    <property type="entry name" value="RNaseH-like_sf"/>
</dbReference>
<evidence type="ECO:0000256" key="3">
    <source>
        <dbReference type="ARBA" id="ARBA00022722"/>
    </source>
</evidence>
<comment type="similarity">
    <text evidence="1">Belongs to the RuvC family.</text>
</comment>
<evidence type="ECO:0000313" key="13">
    <source>
        <dbReference type="Proteomes" id="UP000681414"/>
    </source>
</evidence>
<proteinExistence type="inferred from homology"/>
<dbReference type="Proteomes" id="UP000681414">
    <property type="component" value="Unassembled WGS sequence"/>
</dbReference>
<dbReference type="InterPro" id="IPR020563">
    <property type="entry name" value="X-over_junc_endoDNase_Mg_BS"/>
</dbReference>
<dbReference type="PANTHER" id="PTHR30194:SF3">
    <property type="entry name" value="CROSSOVER JUNCTION ENDODEOXYRIBONUCLEASE RUVC"/>
    <property type="match status" value="1"/>
</dbReference>
<protein>
    <submittedName>
        <fullName evidence="12">Crossover junction endodeoxyribonuclease RuvC</fullName>
        <ecNumber evidence="12">3.1.22.4</ecNumber>
    </submittedName>
</protein>
<dbReference type="SUPFAM" id="SSF53098">
    <property type="entry name" value="Ribonuclease H-like"/>
    <property type="match status" value="1"/>
</dbReference>
<dbReference type="GO" id="GO:0003677">
    <property type="term" value="F:DNA binding"/>
    <property type="evidence" value="ECO:0007669"/>
    <property type="project" value="UniProtKB-KW"/>
</dbReference>
<reference evidence="12 13" key="1">
    <citation type="submission" date="2021-05" db="EMBL/GenBank/DDBJ databases">
        <title>Novel Bacillus species.</title>
        <authorList>
            <person name="Liu G."/>
        </authorList>
    </citation>
    <scope>NUCLEOTIDE SEQUENCE [LARGE SCALE GENOMIC DNA]</scope>
    <source>
        <strain evidence="13">FJAT-49780</strain>
    </source>
</reference>
<keyword evidence="3" id="KW-0540">Nuclease</keyword>
<evidence type="ECO:0000256" key="5">
    <source>
        <dbReference type="ARBA" id="ARBA00022759"/>
    </source>
</evidence>
<sequence length="170" mass="18617">MKILALDISASPGVAVIEIKRNRPKLLYVDSVKTDTKFSDSQRYSYIEAFAIKAIHEYGPFDAVVREKYTGTSRSKRAKQLVYGAWAAIDMALGKYGYSIDEKDEIVASAIKKAVSGKGTADKEEVADGVRRILGEDIEFKSDDASDAVAVALTYALLNGLIKEESENGR</sequence>
<accession>A0A942YFS6</accession>
<evidence type="ECO:0000256" key="7">
    <source>
        <dbReference type="ARBA" id="ARBA00022801"/>
    </source>
</evidence>
<keyword evidence="7 12" id="KW-0378">Hydrolase</keyword>
<evidence type="ECO:0000256" key="9">
    <source>
        <dbReference type="ARBA" id="ARBA00023125"/>
    </source>
</evidence>
<keyword evidence="9" id="KW-0238">DNA-binding</keyword>
<dbReference type="GO" id="GO:0046872">
    <property type="term" value="F:metal ion binding"/>
    <property type="evidence" value="ECO:0007669"/>
    <property type="project" value="UniProtKB-KW"/>
</dbReference>
<comment type="caution">
    <text evidence="12">The sequence shown here is derived from an EMBL/GenBank/DDBJ whole genome shotgun (WGS) entry which is preliminary data.</text>
</comment>
<evidence type="ECO:0000256" key="4">
    <source>
        <dbReference type="ARBA" id="ARBA00022723"/>
    </source>
</evidence>
<dbReference type="Gene3D" id="3.30.420.10">
    <property type="entry name" value="Ribonuclease H-like superfamily/Ribonuclease H"/>
    <property type="match status" value="1"/>
</dbReference>
<keyword evidence="5" id="KW-0255">Endonuclease</keyword>
<evidence type="ECO:0000256" key="10">
    <source>
        <dbReference type="ARBA" id="ARBA00023172"/>
    </source>
</evidence>
<keyword evidence="2" id="KW-0963">Cytoplasm</keyword>
<dbReference type="GO" id="GO:0006310">
    <property type="term" value="P:DNA recombination"/>
    <property type="evidence" value="ECO:0007669"/>
    <property type="project" value="UniProtKB-KW"/>
</dbReference>
<dbReference type="GO" id="GO:0006281">
    <property type="term" value="P:DNA repair"/>
    <property type="evidence" value="ECO:0007669"/>
    <property type="project" value="UniProtKB-KW"/>
</dbReference>
<dbReference type="AlphaFoldDB" id="A0A942YFS6"/>
<keyword evidence="10" id="KW-0233">DNA recombination</keyword>
<dbReference type="GO" id="GO:0008821">
    <property type="term" value="F:crossover junction DNA endonuclease activity"/>
    <property type="evidence" value="ECO:0007669"/>
    <property type="project" value="InterPro"/>
</dbReference>
<evidence type="ECO:0000256" key="8">
    <source>
        <dbReference type="ARBA" id="ARBA00022842"/>
    </source>
</evidence>
<evidence type="ECO:0000313" key="12">
    <source>
        <dbReference type="EMBL" id="MBS4195363.1"/>
    </source>
</evidence>
<gene>
    <name evidence="12" type="ORF">KHA97_09880</name>
</gene>
<evidence type="ECO:0000256" key="6">
    <source>
        <dbReference type="ARBA" id="ARBA00022763"/>
    </source>
</evidence>
<dbReference type="EMBL" id="JAGYPG010000002">
    <property type="protein sequence ID" value="MBS4195363.1"/>
    <property type="molecule type" value="Genomic_DNA"/>
</dbReference>
<dbReference type="InterPro" id="IPR036397">
    <property type="entry name" value="RNaseH_sf"/>
</dbReference>
<evidence type="ECO:0000256" key="1">
    <source>
        <dbReference type="ARBA" id="ARBA00009518"/>
    </source>
</evidence>
<dbReference type="InterPro" id="IPR002176">
    <property type="entry name" value="X-over_junc_endoDNase_RuvC"/>
</dbReference>